<evidence type="ECO:0000256" key="1">
    <source>
        <dbReference type="SAM" id="MobiDB-lite"/>
    </source>
</evidence>
<evidence type="ECO:0000256" key="2">
    <source>
        <dbReference type="SAM" id="Phobius"/>
    </source>
</evidence>
<feature type="region of interest" description="Disordered" evidence="1">
    <location>
        <begin position="53"/>
        <end position="111"/>
    </location>
</feature>
<feature type="transmembrane region" description="Helical" evidence="2">
    <location>
        <begin position="20"/>
        <end position="43"/>
    </location>
</feature>
<keyword evidence="2" id="KW-1133">Transmembrane helix</keyword>
<dbReference type="KEGG" id="hdt:HYPDE_33138"/>
<organism evidence="3 4">
    <name type="scientific">Hyphomicrobium denitrificans 1NES1</name>
    <dbReference type="NCBI Taxonomy" id="670307"/>
    <lineage>
        <taxon>Bacteria</taxon>
        <taxon>Pseudomonadati</taxon>
        <taxon>Pseudomonadota</taxon>
        <taxon>Alphaproteobacteria</taxon>
        <taxon>Hyphomicrobiales</taxon>
        <taxon>Hyphomicrobiaceae</taxon>
        <taxon>Hyphomicrobium</taxon>
    </lineage>
</organism>
<gene>
    <name evidence="3" type="ORF">HYPDE_33138</name>
</gene>
<keyword evidence="2" id="KW-0472">Membrane</keyword>
<name>N0BDU2_9HYPH</name>
<proteinExistence type="predicted"/>
<sequence length="111" mass="11894">MAVTDFKTIYPLLALAGEAAILFGGRGVMKAILAIAAILAFALSAHAQTVRRRPVAPPNPTIIRNPPSLSAPQGPGVPTTTSTTSMYPKPIKKDYNPFFRNPTVRNPNLVR</sequence>
<keyword evidence="4" id="KW-1185">Reference proteome</keyword>
<dbReference type="EMBL" id="CP005587">
    <property type="protein sequence ID" value="AGK58300.1"/>
    <property type="molecule type" value="Genomic_DNA"/>
</dbReference>
<reference evidence="3 4" key="1">
    <citation type="journal article" date="2013" name="Genome Announc.">
        <title>Genome sequences for three denitrifying bacterial strains isolated from a uranium- and nitrate-contaminated subsurface environment.</title>
        <authorList>
            <person name="Venkatramanan R."/>
            <person name="Prakash O."/>
            <person name="Woyke T."/>
            <person name="Chain P."/>
            <person name="Goodwin L.A."/>
            <person name="Watson D."/>
            <person name="Brooks S."/>
            <person name="Kostka J.E."/>
            <person name="Green S.J."/>
        </authorList>
    </citation>
    <scope>NUCLEOTIDE SEQUENCE [LARGE SCALE GENOMIC DNA]</scope>
    <source>
        <strain evidence="3 4">1NES1</strain>
    </source>
</reference>
<evidence type="ECO:0000313" key="3">
    <source>
        <dbReference type="EMBL" id="AGK58300.1"/>
    </source>
</evidence>
<evidence type="ECO:0000313" key="4">
    <source>
        <dbReference type="Proteomes" id="UP000005952"/>
    </source>
</evidence>
<dbReference type="HOGENOM" id="CLU_172466_0_0_5"/>
<protein>
    <submittedName>
        <fullName evidence="3">Glycoprotein gp100</fullName>
    </submittedName>
</protein>
<keyword evidence="2" id="KW-0812">Transmembrane</keyword>
<accession>N0BDU2</accession>
<dbReference type="AlphaFoldDB" id="N0BDU2"/>
<dbReference type="Proteomes" id="UP000005952">
    <property type="component" value="Chromosome"/>
</dbReference>